<dbReference type="CDD" id="cd16936">
    <property type="entry name" value="HATPase_RsbW-like"/>
    <property type="match status" value="1"/>
</dbReference>
<evidence type="ECO:0000256" key="5">
    <source>
        <dbReference type="ARBA" id="ARBA00022741"/>
    </source>
</evidence>
<dbReference type="PANTHER" id="PTHR41523:SF8">
    <property type="entry name" value="ETHYLENE RESPONSE SENSOR PROTEIN"/>
    <property type="match status" value="1"/>
</dbReference>
<dbReference type="Pfam" id="PF07568">
    <property type="entry name" value="HisKA_2"/>
    <property type="match status" value="1"/>
</dbReference>
<dbReference type="AlphaFoldDB" id="A0A7W6HFA3"/>
<dbReference type="GO" id="GO:0005524">
    <property type="term" value="F:ATP binding"/>
    <property type="evidence" value="ECO:0007669"/>
    <property type="project" value="UniProtKB-KW"/>
</dbReference>
<evidence type="ECO:0000313" key="12">
    <source>
        <dbReference type="Proteomes" id="UP000588647"/>
    </source>
</evidence>
<keyword evidence="5" id="KW-0547">Nucleotide-binding</keyword>
<dbReference type="SMART" id="SM00387">
    <property type="entry name" value="HATPase_c"/>
    <property type="match status" value="1"/>
</dbReference>
<dbReference type="EC" id="2.7.13.3" evidence="2"/>
<comment type="catalytic activity">
    <reaction evidence="1">
        <text>ATP + protein L-histidine = ADP + protein N-phospho-L-histidine.</text>
        <dbReference type="EC" id="2.7.13.3"/>
    </reaction>
</comment>
<dbReference type="Proteomes" id="UP000588647">
    <property type="component" value="Unassembled WGS sequence"/>
</dbReference>
<sequence>MPRVLYIDDDEGLRLLTQRALRRRGYEVATAGSGDEGLARLRAESFDLLAIDHYMPGMDGLETLAQVRALPSPPPVVYVTGSEESRVAVAALKAGAADYVVKTIGEDFFDLLASTFEQTLAHARLVAAKTDADAALKASNDRLAALLKEANHRVANSLQLVSAFVQMQASSLDNEEARVALKDTQQRIRAIGQVHRRLYTSDEIATVDMADYLKVLVEELEETWSTPSSPRRVVLDVEAIRLNTDKAVSVGVVVNELVSNACKYAYEEGESGEIRVSLARLAERFLLVVEDDGKGTVKPPQAKSTGLGTKLIRAMAQSLNAAIEYGDGPNVRVMLQAPL</sequence>
<evidence type="ECO:0000313" key="11">
    <source>
        <dbReference type="EMBL" id="MBB4004176.1"/>
    </source>
</evidence>
<dbReference type="EMBL" id="JACIEM010000004">
    <property type="protein sequence ID" value="MBB4004176.1"/>
    <property type="molecule type" value="Genomic_DNA"/>
</dbReference>
<evidence type="ECO:0000256" key="1">
    <source>
        <dbReference type="ARBA" id="ARBA00000085"/>
    </source>
</evidence>
<comment type="caution">
    <text evidence="11">The sequence shown here is derived from an EMBL/GenBank/DDBJ whole genome shotgun (WGS) entry which is preliminary data.</text>
</comment>
<proteinExistence type="predicted"/>
<name>A0A7W6HFA3_9HYPH</name>
<dbReference type="RefSeq" id="WP_183209776.1">
    <property type="nucleotide sequence ID" value="NZ_JAAAMM010000004.1"/>
</dbReference>
<dbReference type="InterPro" id="IPR011495">
    <property type="entry name" value="Sig_transdc_His_kin_sub2_dim/P"/>
</dbReference>
<feature type="domain" description="Response regulatory" evidence="10">
    <location>
        <begin position="3"/>
        <end position="117"/>
    </location>
</feature>
<evidence type="ECO:0000256" key="3">
    <source>
        <dbReference type="ARBA" id="ARBA00022553"/>
    </source>
</evidence>
<dbReference type="Pfam" id="PF00072">
    <property type="entry name" value="Response_reg"/>
    <property type="match status" value="1"/>
</dbReference>
<dbReference type="GO" id="GO:0000160">
    <property type="term" value="P:phosphorelay signal transduction system"/>
    <property type="evidence" value="ECO:0007669"/>
    <property type="project" value="InterPro"/>
</dbReference>
<dbReference type="InterPro" id="IPR011006">
    <property type="entry name" value="CheY-like_superfamily"/>
</dbReference>
<evidence type="ECO:0000256" key="6">
    <source>
        <dbReference type="ARBA" id="ARBA00022777"/>
    </source>
</evidence>
<dbReference type="PANTHER" id="PTHR41523">
    <property type="entry name" value="TWO-COMPONENT SYSTEM SENSOR PROTEIN"/>
    <property type="match status" value="1"/>
</dbReference>
<evidence type="ECO:0000256" key="4">
    <source>
        <dbReference type="ARBA" id="ARBA00022679"/>
    </source>
</evidence>
<protein>
    <recommendedName>
        <fullName evidence="2">histidine kinase</fullName>
        <ecNumber evidence="2">2.7.13.3</ecNumber>
    </recommendedName>
</protein>
<dbReference type="Gene3D" id="3.30.565.10">
    <property type="entry name" value="Histidine kinase-like ATPase, C-terminal domain"/>
    <property type="match status" value="1"/>
</dbReference>
<keyword evidence="7" id="KW-0067">ATP-binding</keyword>
<organism evidence="11 12">
    <name type="scientific">Aurantimonas endophytica</name>
    <dbReference type="NCBI Taxonomy" id="1522175"/>
    <lineage>
        <taxon>Bacteria</taxon>
        <taxon>Pseudomonadati</taxon>
        <taxon>Pseudomonadota</taxon>
        <taxon>Alphaproteobacteria</taxon>
        <taxon>Hyphomicrobiales</taxon>
        <taxon>Aurantimonadaceae</taxon>
        <taxon>Aurantimonas</taxon>
    </lineage>
</organism>
<reference evidence="11 12" key="1">
    <citation type="submission" date="2020-08" db="EMBL/GenBank/DDBJ databases">
        <title>Genomic Encyclopedia of Type Strains, Phase IV (KMG-IV): sequencing the most valuable type-strain genomes for metagenomic binning, comparative biology and taxonomic classification.</title>
        <authorList>
            <person name="Goeker M."/>
        </authorList>
    </citation>
    <scope>NUCLEOTIDE SEQUENCE [LARGE SCALE GENOMIC DNA]</scope>
    <source>
        <strain evidence="11 12">DSM 103570</strain>
    </source>
</reference>
<accession>A0A7W6HFA3</accession>
<dbReference type="SUPFAM" id="SSF52172">
    <property type="entry name" value="CheY-like"/>
    <property type="match status" value="1"/>
</dbReference>
<dbReference type="InterPro" id="IPR005467">
    <property type="entry name" value="His_kinase_dom"/>
</dbReference>
<dbReference type="PROSITE" id="PS50109">
    <property type="entry name" value="HIS_KIN"/>
    <property type="match status" value="1"/>
</dbReference>
<keyword evidence="12" id="KW-1185">Reference proteome</keyword>
<dbReference type="Pfam" id="PF13581">
    <property type="entry name" value="HATPase_c_2"/>
    <property type="match status" value="1"/>
</dbReference>
<dbReference type="InterPro" id="IPR001789">
    <property type="entry name" value="Sig_transdc_resp-reg_receiver"/>
</dbReference>
<dbReference type="PROSITE" id="PS50110">
    <property type="entry name" value="RESPONSE_REGULATORY"/>
    <property type="match status" value="1"/>
</dbReference>
<evidence type="ECO:0000256" key="7">
    <source>
        <dbReference type="ARBA" id="ARBA00022840"/>
    </source>
</evidence>
<dbReference type="SMART" id="SM00448">
    <property type="entry name" value="REC"/>
    <property type="match status" value="1"/>
</dbReference>
<dbReference type="Gene3D" id="3.40.50.2300">
    <property type="match status" value="1"/>
</dbReference>
<keyword evidence="3 8" id="KW-0597">Phosphoprotein</keyword>
<evidence type="ECO:0000256" key="8">
    <source>
        <dbReference type="PROSITE-ProRule" id="PRU00169"/>
    </source>
</evidence>
<dbReference type="InterPro" id="IPR003594">
    <property type="entry name" value="HATPase_dom"/>
</dbReference>
<dbReference type="CDD" id="cd00156">
    <property type="entry name" value="REC"/>
    <property type="match status" value="1"/>
</dbReference>
<keyword evidence="6 11" id="KW-0418">Kinase</keyword>
<evidence type="ECO:0000259" key="9">
    <source>
        <dbReference type="PROSITE" id="PS50109"/>
    </source>
</evidence>
<evidence type="ECO:0000259" key="10">
    <source>
        <dbReference type="PROSITE" id="PS50110"/>
    </source>
</evidence>
<keyword evidence="4" id="KW-0808">Transferase</keyword>
<dbReference type="InterPro" id="IPR036890">
    <property type="entry name" value="HATPase_C_sf"/>
</dbReference>
<dbReference type="Gene3D" id="3.30.450.20">
    <property type="entry name" value="PAS domain"/>
    <property type="match status" value="1"/>
</dbReference>
<dbReference type="GO" id="GO:0004673">
    <property type="term" value="F:protein histidine kinase activity"/>
    <property type="evidence" value="ECO:0007669"/>
    <property type="project" value="UniProtKB-EC"/>
</dbReference>
<gene>
    <name evidence="11" type="ORF">GGR03_003264</name>
</gene>
<evidence type="ECO:0000256" key="2">
    <source>
        <dbReference type="ARBA" id="ARBA00012438"/>
    </source>
</evidence>
<feature type="domain" description="Histidine kinase" evidence="9">
    <location>
        <begin position="149"/>
        <end position="339"/>
    </location>
</feature>
<feature type="modified residue" description="4-aspartylphosphate" evidence="8">
    <location>
        <position position="52"/>
    </location>
</feature>
<dbReference type="SUPFAM" id="SSF55874">
    <property type="entry name" value="ATPase domain of HSP90 chaperone/DNA topoisomerase II/histidine kinase"/>
    <property type="match status" value="1"/>
</dbReference>